<comment type="caution">
    <text evidence="2">The sequence shown here is derived from an EMBL/GenBank/DDBJ whole genome shotgun (WGS) entry which is preliminary data.</text>
</comment>
<evidence type="ECO:0000313" key="2">
    <source>
        <dbReference type="EMBL" id="MDU0202378.1"/>
    </source>
</evidence>
<name>A0ABU3RDL0_9BACL</name>
<evidence type="ECO:0000259" key="1">
    <source>
        <dbReference type="Pfam" id="PF00884"/>
    </source>
</evidence>
<dbReference type="RefSeq" id="WP_315952481.1">
    <property type="nucleotide sequence ID" value="NZ_JAWCUD010000004.1"/>
</dbReference>
<gene>
    <name evidence="2" type="ORF">RQP52_14835</name>
</gene>
<reference evidence="2 3" key="1">
    <citation type="submission" date="2023-10" db="EMBL/GenBank/DDBJ databases">
        <title>Paenibacillus strain PFR10 Genome sequencing and assembly.</title>
        <authorList>
            <person name="Kim I."/>
        </authorList>
    </citation>
    <scope>NUCLEOTIDE SEQUENCE [LARGE SCALE GENOMIC DNA]</scope>
    <source>
        <strain evidence="2 3">PFR10</strain>
    </source>
</reference>
<dbReference type="Pfam" id="PF00884">
    <property type="entry name" value="Sulfatase"/>
    <property type="match status" value="1"/>
</dbReference>
<dbReference type="SUPFAM" id="SSF53649">
    <property type="entry name" value="Alkaline phosphatase-like"/>
    <property type="match status" value="1"/>
</dbReference>
<dbReference type="EMBL" id="JAWCUD010000004">
    <property type="protein sequence ID" value="MDU0202378.1"/>
    <property type="molecule type" value="Genomic_DNA"/>
</dbReference>
<dbReference type="PANTHER" id="PTHR43751">
    <property type="entry name" value="SULFATASE"/>
    <property type="match status" value="1"/>
</dbReference>
<dbReference type="PANTHER" id="PTHR43751:SF3">
    <property type="entry name" value="SULFATASE N-TERMINAL DOMAIN-CONTAINING PROTEIN"/>
    <property type="match status" value="1"/>
</dbReference>
<proteinExistence type="predicted"/>
<sequence length="463" mass="53127">MNIVFISMDTMRASRLGCYGYGKPTSPYMDQIAEQGVLFERAYAADIPTEVAHTGIFTGKVGLRTGVVSHGSPLTQLPKKESWLPSLLQNQGFTTAAVDNLYQLKEWFARGYRYYINSVQKTRSIDGKSVNELAFKWIREHKEDDFFLFLHYWDPHTPYQPPASYVPAFYDQTRDPYDPANRSMDAAYNHAAYPFFKHHHYDLLGPITDAAYVNALYDAEVRYLDDRLRELDELLIAEGVYEDTLLILFGDHGESLTEHDIYWDHCGLYETSVQVPMIMRWPGRIPEGRRVKGLVQQVDMLPTILEAAGIMTPTNIDGRSLWPSIRGEADGTHDAVYLSECAWQASRGIVTKDYKFIRTLDAGPFVRPPRELFDLRVDPDETVNIAESSPAIADELAYQLDNWTEKMLNGRADPMLKQIEVGLPFRNRIHEILLQYGLTWDEWIQDPRRDRFDEASAARHAGR</sequence>
<dbReference type="Proteomes" id="UP001260980">
    <property type="component" value="Unassembled WGS sequence"/>
</dbReference>
<keyword evidence="3" id="KW-1185">Reference proteome</keyword>
<dbReference type="InterPro" id="IPR000917">
    <property type="entry name" value="Sulfatase_N"/>
</dbReference>
<protein>
    <submittedName>
        <fullName evidence="2">Sulfatase</fullName>
    </submittedName>
</protein>
<accession>A0ABU3RDL0</accession>
<organism evidence="2 3">
    <name type="scientific">Paenibacillus violae</name>
    <dbReference type="NCBI Taxonomy" id="3077234"/>
    <lineage>
        <taxon>Bacteria</taxon>
        <taxon>Bacillati</taxon>
        <taxon>Bacillota</taxon>
        <taxon>Bacilli</taxon>
        <taxon>Bacillales</taxon>
        <taxon>Paenibacillaceae</taxon>
        <taxon>Paenibacillus</taxon>
    </lineage>
</organism>
<evidence type="ECO:0000313" key="3">
    <source>
        <dbReference type="Proteomes" id="UP001260980"/>
    </source>
</evidence>
<dbReference type="InterPro" id="IPR052701">
    <property type="entry name" value="GAG_Ulvan_Degrading_Sulfatases"/>
</dbReference>
<feature type="domain" description="Sulfatase N-terminal" evidence="1">
    <location>
        <begin position="2"/>
        <end position="310"/>
    </location>
</feature>
<dbReference type="CDD" id="cd16148">
    <property type="entry name" value="sulfatase_like"/>
    <property type="match status" value="1"/>
</dbReference>
<dbReference type="Gene3D" id="3.40.720.10">
    <property type="entry name" value="Alkaline Phosphatase, subunit A"/>
    <property type="match status" value="1"/>
</dbReference>
<dbReference type="InterPro" id="IPR017850">
    <property type="entry name" value="Alkaline_phosphatase_core_sf"/>
</dbReference>